<dbReference type="GO" id="GO:0046306">
    <property type="term" value="P:alkanesulfonate catabolic process"/>
    <property type="evidence" value="ECO:0007669"/>
    <property type="project" value="TreeGrafter"/>
</dbReference>
<feature type="domain" description="Luciferase-like" evidence="5">
    <location>
        <begin position="17"/>
        <end position="179"/>
    </location>
</feature>
<dbReference type="InterPro" id="IPR019921">
    <property type="entry name" value="Lucif-like_OxRdtase_Rv2161c"/>
</dbReference>
<dbReference type="InterPro" id="IPR036661">
    <property type="entry name" value="Luciferase-like_sf"/>
</dbReference>
<accession>X1TI86</accession>
<protein>
    <recommendedName>
        <fullName evidence="5">Luciferase-like domain-containing protein</fullName>
    </recommendedName>
</protein>
<dbReference type="InterPro" id="IPR050172">
    <property type="entry name" value="SsuD_RutA_monooxygenase"/>
</dbReference>
<evidence type="ECO:0000313" key="6">
    <source>
        <dbReference type="EMBL" id="GAJ05023.1"/>
    </source>
</evidence>
<feature type="non-terminal residue" evidence="6">
    <location>
        <position position="180"/>
    </location>
</feature>
<evidence type="ECO:0000256" key="1">
    <source>
        <dbReference type="ARBA" id="ARBA00022630"/>
    </source>
</evidence>
<reference evidence="6" key="1">
    <citation type="journal article" date="2014" name="Front. Microbiol.">
        <title>High frequency of phylogenetically diverse reductive dehalogenase-homologous genes in deep subseafloor sedimentary metagenomes.</title>
        <authorList>
            <person name="Kawai M."/>
            <person name="Futagami T."/>
            <person name="Toyoda A."/>
            <person name="Takaki Y."/>
            <person name="Nishi S."/>
            <person name="Hori S."/>
            <person name="Arai W."/>
            <person name="Tsubouchi T."/>
            <person name="Morono Y."/>
            <person name="Uchiyama I."/>
            <person name="Ito T."/>
            <person name="Fujiyama A."/>
            <person name="Inagaki F."/>
            <person name="Takami H."/>
        </authorList>
    </citation>
    <scope>NUCLEOTIDE SEQUENCE</scope>
    <source>
        <strain evidence="6">Expedition CK06-06</strain>
    </source>
</reference>
<organism evidence="6">
    <name type="scientific">marine sediment metagenome</name>
    <dbReference type="NCBI Taxonomy" id="412755"/>
    <lineage>
        <taxon>unclassified sequences</taxon>
        <taxon>metagenomes</taxon>
        <taxon>ecological metagenomes</taxon>
    </lineage>
</organism>
<evidence type="ECO:0000256" key="3">
    <source>
        <dbReference type="ARBA" id="ARBA00023002"/>
    </source>
</evidence>
<dbReference type="GO" id="GO:0008726">
    <property type="term" value="F:alkanesulfonate monooxygenase activity"/>
    <property type="evidence" value="ECO:0007669"/>
    <property type="project" value="TreeGrafter"/>
</dbReference>
<proteinExistence type="predicted"/>
<name>X1TI86_9ZZZZ</name>
<dbReference type="EMBL" id="BARW01029037">
    <property type="protein sequence ID" value="GAJ05023.1"/>
    <property type="molecule type" value="Genomic_DNA"/>
</dbReference>
<dbReference type="InterPro" id="IPR011251">
    <property type="entry name" value="Luciferase-like_dom"/>
</dbReference>
<gene>
    <name evidence="6" type="ORF">S12H4_46741</name>
</gene>
<dbReference type="Pfam" id="PF00296">
    <property type="entry name" value="Bac_luciferase"/>
    <property type="match status" value="1"/>
</dbReference>
<dbReference type="NCBIfam" id="TIGR03619">
    <property type="entry name" value="F420_Rv2161c"/>
    <property type="match status" value="1"/>
</dbReference>
<dbReference type="SUPFAM" id="SSF51679">
    <property type="entry name" value="Bacterial luciferase-like"/>
    <property type="match status" value="1"/>
</dbReference>
<sequence>MKYGLHLFATETSIQPAEFASAAEERGFESVWFSEHTHIPVSFLEAGPGERKLPDYYWQTYDPFIAATLAAVAAQKIKIGTGVSLVLEHDPITLSKTVATVDQVSGGRFIFGVGPGWLAAEMANHGVQYATRYKMIAEYLSAMKEIWSQDEPEFKGQHLSFNPIKAYPKPLQSPHPPIIG</sequence>
<keyword evidence="4" id="KW-0503">Monooxygenase</keyword>
<comment type="caution">
    <text evidence="6">The sequence shown here is derived from an EMBL/GenBank/DDBJ whole genome shotgun (WGS) entry which is preliminary data.</text>
</comment>
<dbReference type="AlphaFoldDB" id="X1TI86"/>
<dbReference type="PANTHER" id="PTHR42847">
    <property type="entry name" value="ALKANESULFONATE MONOOXYGENASE"/>
    <property type="match status" value="1"/>
</dbReference>
<keyword evidence="3" id="KW-0560">Oxidoreductase</keyword>
<evidence type="ECO:0000256" key="2">
    <source>
        <dbReference type="ARBA" id="ARBA00022643"/>
    </source>
</evidence>
<evidence type="ECO:0000259" key="5">
    <source>
        <dbReference type="Pfam" id="PF00296"/>
    </source>
</evidence>
<keyword evidence="2" id="KW-0288">FMN</keyword>
<evidence type="ECO:0000256" key="4">
    <source>
        <dbReference type="ARBA" id="ARBA00023033"/>
    </source>
</evidence>
<dbReference type="Gene3D" id="3.20.20.30">
    <property type="entry name" value="Luciferase-like domain"/>
    <property type="match status" value="1"/>
</dbReference>
<keyword evidence="1" id="KW-0285">Flavoprotein</keyword>
<dbReference type="PANTHER" id="PTHR42847:SF4">
    <property type="entry name" value="ALKANESULFONATE MONOOXYGENASE-RELATED"/>
    <property type="match status" value="1"/>
</dbReference>